<comment type="similarity">
    <text evidence="7">Belongs to the UPF0761 family.</text>
</comment>
<evidence type="ECO:0000256" key="5">
    <source>
        <dbReference type="ARBA" id="ARBA00022989"/>
    </source>
</evidence>
<evidence type="ECO:0000256" key="3">
    <source>
        <dbReference type="ARBA" id="ARBA00022519"/>
    </source>
</evidence>
<dbReference type="EMBL" id="NEVP01000007">
    <property type="protein sequence ID" value="OZI50114.1"/>
    <property type="molecule type" value="Genomic_DNA"/>
</dbReference>
<feature type="transmembrane region" description="Helical" evidence="7">
    <location>
        <begin position="52"/>
        <end position="77"/>
    </location>
</feature>
<dbReference type="NCBIfam" id="TIGR00765">
    <property type="entry name" value="yihY_not_rbn"/>
    <property type="match status" value="1"/>
</dbReference>
<dbReference type="InterPro" id="IPR023679">
    <property type="entry name" value="UPF0761_bac"/>
</dbReference>
<dbReference type="Pfam" id="PF03631">
    <property type="entry name" value="Virul_fac_BrkB"/>
    <property type="match status" value="1"/>
</dbReference>
<feature type="transmembrane region" description="Helical" evidence="7">
    <location>
        <begin position="155"/>
        <end position="175"/>
    </location>
</feature>
<sequence>MEHPQESNKQGAVPPLGDPALRAPWPARLAKVVRFAADRADEERLLQVASSLTFTTVLAIVPMLAVVLSLFTAFPVFQEFRVALEDFLATSLMPPSVSDNIMDYLNQFALQATRLTTIGGAFLIVTSLLLIMTIDKTLNDIWHVTRQRPLSQRALIYWAVITLGPLVAGASLWATSFVARESLGLVSDVPEFVSLAVSFIPLILTGLAFAALFVVVPNRHVYWKDALTGGFGAAILLEIMKSAFAYYLTRFPAYTVIYGAFATLPVFLLWIYLSWLSILFGATVAASAPMIRLGRWEINREAGATFVDALGVLEALVRAQGMGPAGRSSNHLSRQLCLHHDELNDVLEALSDMGLVARTADQRWVLACDPRDTPLDGVADRFLLDRTRRRVREDPRIELIAARLLQRDNIPTLADLVQLSHNTGVDSVQAPPPSASSTPAPGAVDLPPTESARRLPGKAHEG</sequence>
<name>A0A261TKF2_9BORD</name>
<dbReference type="AlphaFoldDB" id="A0A261TKF2"/>
<organism evidence="9 10">
    <name type="scientific">Bordetella genomosp. 5</name>
    <dbReference type="NCBI Taxonomy" id="1395608"/>
    <lineage>
        <taxon>Bacteria</taxon>
        <taxon>Pseudomonadati</taxon>
        <taxon>Pseudomonadota</taxon>
        <taxon>Betaproteobacteria</taxon>
        <taxon>Burkholderiales</taxon>
        <taxon>Alcaligenaceae</taxon>
        <taxon>Bordetella</taxon>
    </lineage>
</organism>
<dbReference type="HAMAP" id="MF_00672">
    <property type="entry name" value="UPF0761"/>
    <property type="match status" value="1"/>
</dbReference>
<evidence type="ECO:0000256" key="1">
    <source>
        <dbReference type="ARBA" id="ARBA00004651"/>
    </source>
</evidence>
<dbReference type="PANTHER" id="PTHR30213">
    <property type="entry name" value="INNER MEMBRANE PROTEIN YHJD"/>
    <property type="match status" value="1"/>
</dbReference>
<evidence type="ECO:0000313" key="9">
    <source>
        <dbReference type="EMBL" id="OZI50114.1"/>
    </source>
</evidence>
<keyword evidence="5 7" id="KW-1133">Transmembrane helix</keyword>
<keyword evidence="6 7" id="KW-0472">Membrane</keyword>
<evidence type="ECO:0000313" key="10">
    <source>
        <dbReference type="Proteomes" id="UP000216913"/>
    </source>
</evidence>
<dbReference type="InterPro" id="IPR017039">
    <property type="entry name" value="Virul_fac_BrkB"/>
</dbReference>
<proteinExistence type="inferred from homology"/>
<keyword evidence="2 7" id="KW-1003">Cell membrane</keyword>
<feature type="transmembrane region" description="Helical" evidence="7">
    <location>
        <begin position="115"/>
        <end position="134"/>
    </location>
</feature>
<dbReference type="Proteomes" id="UP000216913">
    <property type="component" value="Unassembled WGS sequence"/>
</dbReference>
<feature type="transmembrane region" description="Helical" evidence="7">
    <location>
        <begin position="227"/>
        <end position="247"/>
    </location>
</feature>
<reference evidence="9 10" key="1">
    <citation type="submission" date="2017-05" db="EMBL/GenBank/DDBJ databases">
        <title>Complete and WGS of Bordetella genogroups.</title>
        <authorList>
            <person name="Spilker T."/>
            <person name="LiPuma J."/>
        </authorList>
    </citation>
    <scope>NUCLEOTIDE SEQUENCE [LARGE SCALE GENOMIC DNA]</scope>
    <source>
        <strain evidence="9 10">AU10456</strain>
    </source>
</reference>
<evidence type="ECO:0000256" key="4">
    <source>
        <dbReference type="ARBA" id="ARBA00022692"/>
    </source>
</evidence>
<evidence type="ECO:0000256" key="2">
    <source>
        <dbReference type="ARBA" id="ARBA00022475"/>
    </source>
</evidence>
<comment type="subcellular location">
    <subcellularLocation>
        <location evidence="1 7">Cell membrane</location>
        <topology evidence="1 7">Multi-pass membrane protein</topology>
    </subcellularLocation>
</comment>
<keyword evidence="3" id="KW-0997">Cell inner membrane</keyword>
<dbReference type="OrthoDB" id="9808671at2"/>
<accession>A0A261TKF2</accession>
<feature type="transmembrane region" description="Helical" evidence="7">
    <location>
        <begin position="195"/>
        <end position="215"/>
    </location>
</feature>
<feature type="transmembrane region" description="Helical" evidence="7">
    <location>
        <begin position="267"/>
        <end position="291"/>
    </location>
</feature>
<feature type="region of interest" description="Disordered" evidence="8">
    <location>
        <begin position="424"/>
        <end position="462"/>
    </location>
</feature>
<keyword evidence="10" id="KW-1185">Reference proteome</keyword>
<gene>
    <name evidence="9" type="ORF">CAL25_12310</name>
</gene>
<dbReference type="PANTHER" id="PTHR30213:SF0">
    <property type="entry name" value="UPF0761 MEMBRANE PROTEIN YIHY"/>
    <property type="match status" value="1"/>
</dbReference>
<protein>
    <recommendedName>
        <fullName evidence="7">UPF0761 membrane protein CAL25_12310</fullName>
    </recommendedName>
</protein>
<comment type="caution">
    <text evidence="9">The sequence shown here is derived from an EMBL/GenBank/DDBJ whole genome shotgun (WGS) entry which is preliminary data.</text>
</comment>
<evidence type="ECO:0000256" key="7">
    <source>
        <dbReference type="HAMAP-Rule" id="MF_00672"/>
    </source>
</evidence>
<dbReference type="RefSeq" id="WP_094800314.1">
    <property type="nucleotide sequence ID" value="NZ_NEVN01000004.1"/>
</dbReference>
<keyword evidence="4 7" id="KW-0812">Transmembrane</keyword>
<dbReference type="GO" id="GO:0005886">
    <property type="term" value="C:plasma membrane"/>
    <property type="evidence" value="ECO:0007669"/>
    <property type="project" value="UniProtKB-SubCell"/>
</dbReference>
<evidence type="ECO:0000256" key="6">
    <source>
        <dbReference type="ARBA" id="ARBA00023136"/>
    </source>
</evidence>
<evidence type="ECO:0000256" key="8">
    <source>
        <dbReference type="SAM" id="MobiDB-lite"/>
    </source>
</evidence>